<dbReference type="HOGENOM" id="CLU_007884_4_5_3"/>
<evidence type="ECO:0000256" key="2">
    <source>
        <dbReference type="SAM" id="MobiDB-lite"/>
    </source>
</evidence>
<gene>
    <name evidence="4" type="ordered locus">SYNW2506</name>
</gene>
<feature type="region of interest" description="Disordered" evidence="2">
    <location>
        <begin position="1"/>
        <end position="23"/>
    </location>
</feature>
<dbReference type="EMBL" id="BX569695">
    <property type="protein sequence ID" value="CAE09021.1"/>
    <property type="molecule type" value="Genomic_DNA"/>
</dbReference>
<keyword evidence="1 4" id="KW-0560">Oxidoreductase</keyword>
<protein>
    <recommendedName>
        <fullName evidence="3">FAD dependent oxidoreductase domain-containing protein</fullName>
    </recommendedName>
</protein>
<dbReference type="STRING" id="84588.SYNW2506"/>
<dbReference type="SUPFAM" id="SSF54373">
    <property type="entry name" value="FAD-linked reductases, C-terminal domain"/>
    <property type="match status" value="1"/>
</dbReference>
<dbReference type="PANTHER" id="PTHR13847:SF289">
    <property type="entry name" value="GLYCINE OXIDASE"/>
    <property type="match status" value="1"/>
</dbReference>
<dbReference type="Proteomes" id="UP000001422">
    <property type="component" value="Chromosome"/>
</dbReference>
<proteinExistence type="predicted"/>
<reference evidence="4 5" key="1">
    <citation type="journal article" date="2003" name="Nature">
        <title>The genome of a motile marine Synechococcus.</title>
        <authorList>
            <person name="Palenik B."/>
            <person name="Brahamsha B."/>
            <person name="Larimer F."/>
            <person name="Land M."/>
            <person name="Hauser L."/>
            <person name="Chain P."/>
            <person name="Lamerdin J."/>
            <person name="Regala W."/>
            <person name="Allen E.A."/>
            <person name="McCarren J."/>
            <person name="Paulsen I."/>
            <person name="Dufresne A."/>
            <person name="Partensky F."/>
            <person name="Webb E."/>
            <person name="Waterbury J."/>
        </authorList>
    </citation>
    <scope>NUCLEOTIDE SEQUENCE [LARGE SCALE GENOMIC DNA]</scope>
    <source>
        <strain evidence="4 5">WH8102</strain>
    </source>
</reference>
<dbReference type="Pfam" id="PF01266">
    <property type="entry name" value="DAO"/>
    <property type="match status" value="1"/>
</dbReference>
<dbReference type="PANTHER" id="PTHR13847">
    <property type="entry name" value="SARCOSINE DEHYDROGENASE-RELATED"/>
    <property type="match status" value="1"/>
</dbReference>
<feature type="domain" description="FAD dependent oxidoreductase" evidence="3">
    <location>
        <begin position="24"/>
        <end position="324"/>
    </location>
</feature>
<evidence type="ECO:0000313" key="4">
    <source>
        <dbReference type="EMBL" id="CAE09021.1"/>
    </source>
</evidence>
<feature type="compositionally biased region" description="Polar residues" evidence="2">
    <location>
        <begin position="10"/>
        <end position="23"/>
    </location>
</feature>
<accession>Q7U3C6</accession>
<evidence type="ECO:0000259" key="3">
    <source>
        <dbReference type="Pfam" id="PF01266"/>
    </source>
</evidence>
<dbReference type="AlphaFoldDB" id="Q7U3C6"/>
<dbReference type="Gene3D" id="3.30.9.10">
    <property type="entry name" value="D-Amino Acid Oxidase, subunit A, domain 2"/>
    <property type="match status" value="1"/>
</dbReference>
<evidence type="ECO:0000313" key="5">
    <source>
        <dbReference type="Proteomes" id="UP000001422"/>
    </source>
</evidence>
<dbReference type="SUPFAM" id="SSF51905">
    <property type="entry name" value="FAD/NAD(P)-binding domain"/>
    <property type="match status" value="1"/>
</dbReference>
<name>Q7U3C6_PARMW</name>
<dbReference type="GO" id="GO:0005737">
    <property type="term" value="C:cytoplasm"/>
    <property type="evidence" value="ECO:0007669"/>
    <property type="project" value="TreeGrafter"/>
</dbReference>
<evidence type="ECO:0000256" key="1">
    <source>
        <dbReference type="ARBA" id="ARBA00023002"/>
    </source>
</evidence>
<dbReference type="Gene3D" id="3.50.50.60">
    <property type="entry name" value="FAD/NAD(P)-binding domain"/>
    <property type="match status" value="1"/>
</dbReference>
<dbReference type="GO" id="GO:0016491">
    <property type="term" value="F:oxidoreductase activity"/>
    <property type="evidence" value="ECO:0007669"/>
    <property type="project" value="UniProtKB-KW"/>
</dbReference>
<dbReference type="KEGG" id="syw:SYNW2506"/>
<organism evidence="4 5">
    <name type="scientific">Parasynechococcus marenigrum (strain WH8102)</name>
    <dbReference type="NCBI Taxonomy" id="84588"/>
    <lineage>
        <taxon>Bacteria</taxon>
        <taxon>Bacillati</taxon>
        <taxon>Cyanobacteriota</taxon>
        <taxon>Cyanophyceae</taxon>
        <taxon>Synechococcales</taxon>
        <taxon>Prochlorococcaceae</taxon>
        <taxon>Parasynechococcus</taxon>
        <taxon>Parasynechococcus marenigrum</taxon>
    </lineage>
</organism>
<keyword evidence="5" id="KW-1185">Reference proteome</keyword>
<dbReference type="InterPro" id="IPR006076">
    <property type="entry name" value="FAD-dep_OxRdtase"/>
</dbReference>
<sequence>MTIFDPGLTQPVSRTNSSTDLNGTTASLGVLMGHVFRRSSGRGWRLRRRSMELWPHWITKLRRFVPDLALQTPLLQVAGDEATRVRFHDLAGQRQQLGLTTLSAAELNGIWPGAEHGGLRSEQDGRVDPLKLQQSLRLAVGELQVGLVAEPVEAVERHNAGWRVWRAGGQHDDFFAVVICAAMASSTLLAPLGHDRPMAPVLGQALRLELNNAAIDWHHWPAVLVDQGFNLIPDGPGRLLLGATVEPGTEAAEDPLALMRSLHDQAPDWLRSATVVEHWSGLRARPVERPAPLLEHLEPGLLLASGHYRNGVLLMPASAEWIAAELNHNLLITGA</sequence>
<dbReference type="eggNOG" id="COG0665">
    <property type="taxonomic scope" value="Bacteria"/>
</dbReference>
<dbReference type="InterPro" id="IPR036188">
    <property type="entry name" value="FAD/NAD-bd_sf"/>
</dbReference>